<organism evidence="2 3">
    <name type="scientific">Pristionchus entomophagus</name>
    <dbReference type="NCBI Taxonomy" id="358040"/>
    <lineage>
        <taxon>Eukaryota</taxon>
        <taxon>Metazoa</taxon>
        <taxon>Ecdysozoa</taxon>
        <taxon>Nematoda</taxon>
        <taxon>Chromadorea</taxon>
        <taxon>Rhabditida</taxon>
        <taxon>Rhabditina</taxon>
        <taxon>Diplogasteromorpha</taxon>
        <taxon>Diplogasteroidea</taxon>
        <taxon>Neodiplogasteridae</taxon>
        <taxon>Pristionchus</taxon>
    </lineage>
</organism>
<dbReference type="AlphaFoldDB" id="A0AAV5U5Y9"/>
<reference evidence="2" key="1">
    <citation type="submission" date="2023-10" db="EMBL/GenBank/DDBJ databases">
        <title>Genome assembly of Pristionchus species.</title>
        <authorList>
            <person name="Yoshida K."/>
            <person name="Sommer R.J."/>
        </authorList>
    </citation>
    <scope>NUCLEOTIDE SEQUENCE</scope>
    <source>
        <strain evidence="2">RS0144</strain>
    </source>
</reference>
<evidence type="ECO:0000313" key="2">
    <source>
        <dbReference type="EMBL" id="GMT01793.1"/>
    </source>
</evidence>
<gene>
    <name evidence="2" type="ORF">PENTCL1PPCAC_23967</name>
</gene>
<protein>
    <submittedName>
        <fullName evidence="2">Uncharacterized protein</fullName>
    </submittedName>
</protein>
<keyword evidence="3" id="KW-1185">Reference proteome</keyword>
<proteinExistence type="predicted"/>
<feature type="compositionally biased region" description="Pro residues" evidence="1">
    <location>
        <begin position="21"/>
        <end position="36"/>
    </location>
</feature>
<evidence type="ECO:0000256" key="1">
    <source>
        <dbReference type="SAM" id="MobiDB-lite"/>
    </source>
</evidence>
<comment type="caution">
    <text evidence="2">The sequence shown here is derived from an EMBL/GenBank/DDBJ whole genome shotgun (WGS) entry which is preliminary data.</text>
</comment>
<name>A0AAV5U5Y9_9BILA</name>
<sequence>GEELIEPLPPPDGFGGAGSLPPSPELPPGPDPPGDPNPAGIPLCLRCRCWRSSRTPALAPIAVELVFDVALVHNPRDAVCQSLLHLCRLEFDTGIVVTVSVAGTVSSYLRSPGSWKRSN</sequence>
<dbReference type="Proteomes" id="UP001432027">
    <property type="component" value="Unassembled WGS sequence"/>
</dbReference>
<feature type="region of interest" description="Disordered" evidence="1">
    <location>
        <begin position="1"/>
        <end position="37"/>
    </location>
</feature>
<evidence type="ECO:0000313" key="3">
    <source>
        <dbReference type="Proteomes" id="UP001432027"/>
    </source>
</evidence>
<dbReference type="EMBL" id="BTSX01000005">
    <property type="protein sequence ID" value="GMT01793.1"/>
    <property type="molecule type" value="Genomic_DNA"/>
</dbReference>
<accession>A0AAV5U5Y9</accession>
<feature type="non-terminal residue" evidence="2">
    <location>
        <position position="1"/>
    </location>
</feature>